<evidence type="ECO:0000259" key="1">
    <source>
        <dbReference type="Pfam" id="PF12146"/>
    </source>
</evidence>
<reference evidence="2" key="1">
    <citation type="submission" date="2018-06" db="EMBL/GenBank/DDBJ databases">
        <authorList>
            <person name="Zhirakovskaya E."/>
        </authorList>
    </citation>
    <scope>NUCLEOTIDE SEQUENCE</scope>
</reference>
<gene>
    <name evidence="2" type="ORF">MNBD_UNCLBAC01-88</name>
</gene>
<evidence type="ECO:0000313" key="2">
    <source>
        <dbReference type="EMBL" id="VAX36549.1"/>
    </source>
</evidence>
<dbReference type="Gene3D" id="3.40.50.1820">
    <property type="entry name" value="alpha/beta hydrolase"/>
    <property type="match status" value="1"/>
</dbReference>
<dbReference type="InterPro" id="IPR022742">
    <property type="entry name" value="Hydrolase_4"/>
</dbReference>
<dbReference type="Pfam" id="PF12146">
    <property type="entry name" value="Hydrolase_4"/>
    <property type="match status" value="1"/>
</dbReference>
<dbReference type="InterPro" id="IPR029058">
    <property type="entry name" value="AB_hydrolase_fold"/>
</dbReference>
<dbReference type="AlphaFoldDB" id="A0A3B1D315"/>
<sequence>MRLIFLLIFIIIMLILCVRHLERTSIFFPSREIIATPMDVGIFFEDVLIQTEDGLGLHGWFVKAKAPQGTLLFMHGNAGNISGRLEKIKLFYEMGLNVLIFDYRGFGKSEGSATEAGMYIDATAAYDYLKGRTDIEQDKIIAYGASLGGVAVINVASKRTFSHLIIDSSFTNAVDMAKHVFPIIPSFLVKTRLDSLTKIKHIDAPKLFFHSREDQTVPFDLGWKLFEAAKGPKEFVEIIGSHMGGHVYSREEFVREITQFLELY</sequence>
<dbReference type="PANTHER" id="PTHR12277">
    <property type="entry name" value="ALPHA/BETA HYDROLASE DOMAIN-CONTAINING PROTEIN"/>
    <property type="match status" value="1"/>
</dbReference>
<protein>
    <recommendedName>
        <fullName evidence="1">Serine aminopeptidase S33 domain-containing protein</fullName>
    </recommendedName>
</protein>
<dbReference type="SUPFAM" id="SSF53474">
    <property type="entry name" value="alpha/beta-Hydrolases"/>
    <property type="match status" value="1"/>
</dbReference>
<dbReference type="PANTHER" id="PTHR12277:SF81">
    <property type="entry name" value="PROTEIN ABHD13"/>
    <property type="match status" value="1"/>
</dbReference>
<feature type="domain" description="Serine aminopeptidase S33" evidence="1">
    <location>
        <begin position="66"/>
        <end position="159"/>
    </location>
</feature>
<dbReference type="EMBL" id="UOGJ01000099">
    <property type="protein sequence ID" value="VAX36549.1"/>
    <property type="molecule type" value="Genomic_DNA"/>
</dbReference>
<proteinExistence type="predicted"/>
<name>A0A3B1D315_9ZZZZ</name>
<organism evidence="2">
    <name type="scientific">hydrothermal vent metagenome</name>
    <dbReference type="NCBI Taxonomy" id="652676"/>
    <lineage>
        <taxon>unclassified sequences</taxon>
        <taxon>metagenomes</taxon>
        <taxon>ecological metagenomes</taxon>
    </lineage>
</organism>
<accession>A0A3B1D315</accession>